<dbReference type="Gene3D" id="2.40.170.20">
    <property type="entry name" value="TonB-dependent receptor, beta-barrel domain"/>
    <property type="match status" value="1"/>
</dbReference>
<evidence type="ECO:0000256" key="3">
    <source>
        <dbReference type="ARBA" id="ARBA00022452"/>
    </source>
</evidence>
<feature type="domain" description="TonB-dependent receptor plug" evidence="9">
    <location>
        <begin position="128"/>
        <end position="233"/>
    </location>
</feature>
<dbReference type="GO" id="GO:0009279">
    <property type="term" value="C:cell outer membrane"/>
    <property type="evidence" value="ECO:0007669"/>
    <property type="project" value="UniProtKB-SubCell"/>
</dbReference>
<keyword evidence="8" id="KW-1133">Transmembrane helix</keyword>
<dbReference type="NCBIfam" id="TIGR04057">
    <property type="entry name" value="SusC_RagA_signa"/>
    <property type="match status" value="1"/>
</dbReference>
<dbReference type="OrthoDB" id="9768177at2"/>
<dbReference type="AlphaFoldDB" id="A0A1G9UMP4"/>
<dbReference type="Gene3D" id="2.60.40.1120">
    <property type="entry name" value="Carboxypeptidase-like, regulatory domain"/>
    <property type="match status" value="1"/>
</dbReference>
<dbReference type="SUPFAM" id="SSF56935">
    <property type="entry name" value="Porins"/>
    <property type="match status" value="1"/>
</dbReference>
<accession>A0A1G9UMP4</accession>
<keyword evidence="11" id="KW-1185">Reference proteome</keyword>
<evidence type="ECO:0000256" key="8">
    <source>
        <dbReference type="SAM" id="Phobius"/>
    </source>
</evidence>
<keyword evidence="2 7" id="KW-0813">Transport</keyword>
<evidence type="ECO:0000256" key="4">
    <source>
        <dbReference type="ARBA" id="ARBA00022692"/>
    </source>
</evidence>
<dbReference type="PROSITE" id="PS52016">
    <property type="entry name" value="TONB_DEPENDENT_REC_3"/>
    <property type="match status" value="1"/>
</dbReference>
<keyword evidence="5 7" id="KW-0472">Membrane</keyword>
<evidence type="ECO:0000256" key="2">
    <source>
        <dbReference type="ARBA" id="ARBA00022448"/>
    </source>
</evidence>
<feature type="transmembrane region" description="Helical" evidence="8">
    <location>
        <begin position="12"/>
        <end position="32"/>
    </location>
</feature>
<keyword evidence="6 7" id="KW-0998">Cell outer membrane</keyword>
<reference evidence="11" key="1">
    <citation type="submission" date="2016-10" db="EMBL/GenBank/DDBJ databases">
        <authorList>
            <person name="Varghese N."/>
            <person name="Submissions S."/>
        </authorList>
    </citation>
    <scope>NUCLEOTIDE SEQUENCE [LARGE SCALE GENOMIC DNA]</scope>
    <source>
        <strain evidence="11">DSM 19110</strain>
    </source>
</reference>
<keyword evidence="3 7" id="KW-1134">Transmembrane beta strand</keyword>
<keyword evidence="4 7" id="KW-0812">Transmembrane</keyword>
<dbReference type="EMBL" id="FNGY01000004">
    <property type="protein sequence ID" value="SDM61222.1"/>
    <property type="molecule type" value="Genomic_DNA"/>
</dbReference>
<dbReference type="InterPro" id="IPR023996">
    <property type="entry name" value="TonB-dep_OMP_SusC/RagA"/>
</dbReference>
<proteinExistence type="inferred from homology"/>
<dbReference type="InterPro" id="IPR037066">
    <property type="entry name" value="Plug_dom_sf"/>
</dbReference>
<gene>
    <name evidence="10" type="ORF">SAMN05421820_104221</name>
</gene>
<organism evidence="10 11">
    <name type="scientific">Pedobacter steynii</name>
    <dbReference type="NCBI Taxonomy" id="430522"/>
    <lineage>
        <taxon>Bacteria</taxon>
        <taxon>Pseudomonadati</taxon>
        <taxon>Bacteroidota</taxon>
        <taxon>Sphingobacteriia</taxon>
        <taxon>Sphingobacteriales</taxon>
        <taxon>Sphingobacteriaceae</taxon>
        <taxon>Pedobacter</taxon>
    </lineage>
</organism>
<dbReference type="NCBIfam" id="TIGR04056">
    <property type="entry name" value="OMP_RagA_SusC"/>
    <property type="match status" value="1"/>
</dbReference>
<dbReference type="Pfam" id="PF07715">
    <property type="entry name" value="Plug"/>
    <property type="match status" value="1"/>
</dbReference>
<evidence type="ECO:0000313" key="10">
    <source>
        <dbReference type="EMBL" id="SDM61222.1"/>
    </source>
</evidence>
<dbReference type="InterPro" id="IPR039426">
    <property type="entry name" value="TonB-dep_rcpt-like"/>
</dbReference>
<comment type="similarity">
    <text evidence="7">Belongs to the TonB-dependent receptor family.</text>
</comment>
<name>A0A1G9UMP4_9SPHI</name>
<dbReference type="FunFam" id="2.170.130.10:FF:000003">
    <property type="entry name" value="SusC/RagA family TonB-linked outer membrane protein"/>
    <property type="match status" value="1"/>
</dbReference>
<evidence type="ECO:0000256" key="1">
    <source>
        <dbReference type="ARBA" id="ARBA00004571"/>
    </source>
</evidence>
<evidence type="ECO:0000256" key="7">
    <source>
        <dbReference type="PROSITE-ProRule" id="PRU01360"/>
    </source>
</evidence>
<dbReference type="Gene3D" id="2.170.130.10">
    <property type="entry name" value="TonB-dependent receptor, plug domain"/>
    <property type="match status" value="1"/>
</dbReference>
<dbReference type="SUPFAM" id="SSF49464">
    <property type="entry name" value="Carboxypeptidase regulatory domain-like"/>
    <property type="match status" value="1"/>
</dbReference>
<dbReference type="Proteomes" id="UP000183200">
    <property type="component" value="Unassembled WGS sequence"/>
</dbReference>
<protein>
    <submittedName>
        <fullName evidence="10">TonB-linked outer membrane protein, SusC/RagA family</fullName>
    </submittedName>
</protein>
<evidence type="ECO:0000259" key="9">
    <source>
        <dbReference type="Pfam" id="PF07715"/>
    </source>
</evidence>
<dbReference type="InterPro" id="IPR008969">
    <property type="entry name" value="CarboxyPept-like_regulatory"/>
</dbReference>
<evidence type="ECO:0000256" key="5">
    <source>
        <dbReference type="ARBA" id="ARBA00023136"/>
    </source>
</evidence>
<dbReference type="InterPro" id="IPR023997">
    <property type="entry name" value="TonB-dep_OMP_SusC/RagA_CS"/>
</dbReference>
<sequence>MLMRYFTNLKLVRCIFHLKYVVLFVLLPFLAWPQTKNITGTIKGTDGLGIPGVTIMVAGGSAKAQTDGAGKFTINARPGDVLIARHLSYSEARITVDARTDYSLTIQLATGDLGEVVVVGFGTQKRTSISGSISTIDTKAIENRPVNNVVEALQGVAPGLIVTRNSGQPGNEGWKLNIRGISSVNGPNNPLLIVDGIEYTDLTQINPNDIESISVLKDAAAAAIYGAKAANGVMLITTKKGTANSKTKVNYTGLLSNKQIMNVPGRLNSWEEATLQNLANVNNNGTPAWTNQQIAWMQDPSQSFQPNDPTNQFYYYNTDPIKQFIRKSYYTQNHNLNISGGTESSQYFIGLGYNDNKGIFKFGPDNNDRYNARFNMSTKFNKIFSLDSRLSFIRNRVDISQSINASGDGGLLYNMYNIRRVFPIFNEDGSVFGGDSGRTQAWLEKGGYRRTTTKTFDGVFTLKADSLAKGLVLSATFSPRFEQGNQDRSLVTVPLYSWDKPSQKFLPTSFLNNPNSLYKQRITQNSYSANATAEYNLDLADHHFKALAGFQYQDYNYDLIYATKSNLVNNDLPTLNYTTLPNLPINAVGDAIQTNTWVSLFGRFNYNYKDKYYLEFVFRNDATSRLAPGYKSQNFPGFSAAWRLTQEKWFSDNLKFVNEFKLRASYGKLGNALLSENAWERNYDYVPTLSNGIYPFNNSASATIFQSGLPSPAIGWEIIKTYNIGLDMAFLNNRLTASFDYFKKANDNMLFQVALPDLLGVTPSTTNALSMETKGWEFNASWKDKAGELNYGVGFNISDNKNKITDFKGSVVYREGVNRTIPGYSVNSIFGYRTTGYFQSQEEVTNSPKQFGSNNQGPGDYKYQDIDGNNLINGGLGTEADHGDLVYLGNTDPRYSFGLNLNAQWKGIDATVFLQGVGKRNFQIFSSEIIPFVNSWRYPHDDYRDNYWTPERPNAQYPRPLSGGGTNTRVNSSLLQNGAYIRLKNVQLGYTFKKSLTEKVNIDRLRIFFTAQDIWTASKMKFKYFDPESPNNVAFNYPYAATYAFGLNVTF</sequence>
<evidence type="ECO:0000256" key="6">
    <source>
        <dbReference type="ARBA" id="ARBA00023237"/>
    </source>
</evidence>
<dbReference type="Pfam" id="PF13715">
    <property type="entry name" value="CarbopepD_reg_2"/>
    <property type="match status" value="1"/>
</dbReference>
<dbReference type="InterPro" id="IPR036942">
    <property type="entry name" value="Beta-barrel_TonB_sf"/>
</dbReference>
<evidence type="ECO:0000313" key="11">
    <source>
        <dbReference type="Proteomes" id="UP000183200"/>
    </source>
</evidence>
<comment type="subcellular location">
    <subcellularLocation>
        <location evidence="1 7">Cell outer membrane</location>
        <topology evidence="1 7">Multi-pass membrane protein</topology>
    </subcellularLocation>
</comment>
<dbReference type="InterPro" id="IPR012910">
    <property type="entry name" value="Plug_dom"/>
</dbReference>